<keyword evidence="1" id="KW-0732">Signal</keyword>
<name>A0A3M9N8A0_9BACT</name>
<feature type="signal peptide" evidence="1">
    <location>
        <begin position="1"/>
        <end position="21"/>
    </location>
</feature>
<dbReference type="AlphaFoldDB" id="A0A3M9N8A0"/>
<protein>
    <submittedName>
        <fullName evidence="2">Uncharacterized protein</fullName>
    </submittedName>
</protein>
<feature type="chain" id="PRO_5018216066" evidence="1">
    <location>
        <begin position="22"/>
        <end position="186"/>
    </location>
</feature>
<reference evidence="2 3" key="1">
    <citation type="submission" date="2018-11" db="EMBL/GenBank/DDBJ databases">
        <title>Draft genome sequence of Ferruginibacter sp. BO-59.</title>
        <authorList>
            <person name="Im W.T."/>
        </authorList>
    </citation>
    <scope>NUCLEOTIDE SEQUENCE [LARGE SCALE GENOMIC DNA]</scope>
    <source>
        <strain evidence="2 3">BO-59</strain>
    </source>
</reference>
<dbReference type="EMBL" id="RJJR01000015">
    <property type="protein sequence ID" value="RNI33966.1"/>
    <property type="molecule type" value="Genomic_DNA"/>
</dbReference>
<dbReference type="OrthoDB" id="9848745at2"/>
<keyword evidence="3" id="KW-1185">Reference proteome</keyword>
<evidence type="ECO:0000313" key="2">
    <source>
        <dbReference type="EMBL" id="RNI33966.1"/>
    </source>
</evidence>
<evidence type="ECO:0000256" key="1">
    <source>
        <dbReference type="SAM" id="SignalP"/>
    </source>
</evidence>
<comment type="caution">
    <text evidence="2">The sequence shown here is derived from an EMBL/GenBank/DDBJ whole genome shotgun (WGS) entry which is preliminary data.</text>
</comment>
<organism evidence="2 3">
    <name type="scientific">Hanamia caeni</name>
    <dbReference type="NCBI Taxonomy" id="2294116"/>
    <lineage>
        <taxon>Bacteria</taxon>
        <taxon>Pseudomonadati</taxon>
        <taxon>Bacteroidota</taxon>
        <taxon>Chitinophagia</taxon>
        <taxon>Chitinophagales</taxon>
        <taxon>Chitinophagaceae</taxon>
        <taxon>Hanamia</taxon>
    </lineage>
</organism>
<dbReference type="Gene3D" id="2.60.120.260">
    <property type="entry name" value="Galactose-binding domain-like"/>
    <property type="match status" value="1"/>
</dbReference>
<proteinExistence type="predicted"/>
<gene>
    <name evidence="2" type="ORF">EFY79_16790</name>
</gene>
<sequence length="186" mass="20769">MKVMALSVIILLLLSFSGCKKKSDNQQTISIPNGDFEQWDNNNTLLFWKTNSCPSCVPPYETYIVKQVKDAAHGQFAANFVYNNVYSSYAYNKFAILLHPTSLTGYIKSTLAIGDTAIIHIDLFSGNNIVDNGNFYETSSNSRYRKINIPISQTTTHVDSALIKIVGGKKQNTELTVDNLVFLKNN</sequence>
<accession>A0A3M9N8A0</accession>
<dbReference type="RefSeq" id="WP_123121906.1">
    <property type="nucleotide sequence ID" value="NZ_RJJR01000015.1"/>
</dbReference>
<dbReference type="Proteomes" id="UP000267223">
    <property type="component" value="Unassembled WGS sequence"/>
</dbReference>
<evidence type="ECO:0000313" key="3">
    <source>
        <dbReference type="Proteomes" id="UP000267223"/>
    </source>
</evidence>
<dbReference type="PROSITE" id="PS51257">
    <property type="entry name" value="PROKAR_LIPOPROTEIN"/>
    <property type="match status" value="1"/>
</dbReference>